<evidence type="ECO:0000313" key="1">
    <source>
        <dbReference type="EMBL" id="GGN18541.1"/>
    </source>
</evidence>
<dbReference type="RefSeq" id="WP_268238692.1">
    <property type="nucleotide sequence ID" value="NZ_BMOQ01000005.1"/>
</dbReference>
<evidence type="ECO:0000313" key="2">
    <source>
        <dbReference type="Proteomes" id="UP000608850"/>
    </source>
</evidence>
<name>A0A830GCG7_9EURY</name>
<organism evidence="1 2">
    <name type="scientific">Halarchaeum nitratireducens</name>
    <dbReference type="NCBI Taxonomy" id="489913"/>
    <lineage>
        <taxon>Archaea</taxon>
        <taxon>Methanobacteriati</taxon>
        <taxon>Methanobacteriota</taxon>
        <taxon>Stenosarchaea group</taxon>
        <taxon>Halobacteria</taxon>
        <taxon>Halobacteriales</taxon>
        <taxon>Halobacteriaceae</taxon>
    </lineage>
</organism>
<proteinExistence type="predicted"/>
<protein>
    <submittedName>
        <fullName evidence="1">Uncharacterized protein</fullName>
    </submittedName>
</protein>
<dbReference type="EMBL" id="BMOQ01000005">
    <property type="protein sequence ID" value="GGN18541.1"/>
    <property type="molecule type" value="Genomic_DNA"/>
</dbReference>
<sequence>MSDGHPTIEDVYANATDAEKEAALAACNRALTQALADEADGDE</sequence>
<dbReference type="AlphaFoldDB" id="A0A830GCG7"/>
<reference evidence="1 2" key="1">
    <citation type="journal article" date="2019" name="Int. J. Syst. Evol. Microbiol.">
        <title>The Global Catalogue of Microorganisms (GCM) 10K type strain sequencing project: providing services to taxonomists for standard genome sequencing and annotation.</title>
        <authorList>
            <consortium name="The Broad Institute Genomics Platform"/>
            <consortium name="The Broad Institute Genome Sequencing Center for Infectious Disease"/>
            <person name="Wu L."/>
            <person name="Ma J."/>
        </authorList>
    </citation>
    <scope>NUCLEOTIDE SEQUENCE [LARGE SCALE GENOMIC DNA]</scope>
    <source>
        <strain evidence="1 2">JCM 16331</strain>
    </source>
</reference>
<accession>A0A830GCG7</accession>
<comment type="caution">
    <text evidence="1">The sequence shown here is derived from an EMBL/GenBank/DDBJ whole genome shotgun (WGS) entry which is preliminary data.</text>
</comment>
<dbReference type="Proteomes" id="UP000608850">
    <property type="component" value="Unassembled WGS sequence"/>
</dbReference>
<keyword evidence="2" id="KW-1185">Reference proteome</keyword>
<gene>
    <name evidence="1" type="ORF">GCM10009021_19410</name>
</gene>